<evidence type="ECO:0000256" key="1">
    <source>
        <dbReference type="SAM" id="SignalP"/>
    </source>
</evidence>
<keyword evidence="3" id="KW-1185">Reference proteome</keyword>
<dbReference type="RefSeq" id="WP_282198945.1">
    <property type="nucleotide sequence ID" value="NZ_BOQE01000001.1"/>
</dbReference>
<feature type="signal peptide" evidence="1">
    <location>
        <begin position="1"/>
        <end position="23"/>
    </location>
</feature>
<dbReference type="Proteomes" id="UP001057291">
    <property type="component" value="Unassembled WGS sequence"/>
</dbReference>
<organism evidence="2 3">
    <name type="scientific">Collibacillus ludicampi</name>
    <dbReference type="NCBI Taxonomy" id="2771369"/>
    <lineage>
        <taxon>Bacteria</taxon>
        <taxon>Bacillati</taxon>
        <taxon>Bacillota</taxon>
        <taxon>Bacilli</taxon>
        <taxon>Bacillales</taxon>
        <taxon>Alicyclobacillaceae</taxon>
        <taxon>Collibacillus</taxon>
    </lineage>
</organism>
<keyword evidence="1" id="KW-0732">Signal</keyword>
<feature type="chain" id="PRO_5043943666" evidence="1">
    <location>
        <begin position="24"/>
        <end position="179"/>
    </location>
</feature>
<proteinExistence type="predicted"/>
<sequence length="179" mass="20246">MKRLVHALTLLILLTFFTSPVYAIQSIGEIHVNTTRVKTEKELVKTATLIVHAVPIQTSRAYVKKGREVNYVQTLQVKDVLKGTLPHPTIQIVQPGLIPPPKKDDPLLKIYPGPLFKHDYVFFLKPIVGTTYYSLVGIWQGVYPLDSNGRTIALEEGFRVFDHLTIAQMKKKIREIGES</sequence>
<evidence type="ECO:0000313" key="3">
    <source>
        <dbReference type="Proteomes" id="UP001057291"/>
    </source>
</evidence>
<name>A0AAV4LD84_9BACL</name>
<comment type="caution">
    <text evidence="2">The sequence shown here is derived from an EMBL/GenBank/DDBJ whole genome shotgun (WGS) entry which is preliminary data.</text>
</comment>
<evidence type="ECO:0000313" key="2">
    <source>
        <dbReference type="EMBL" id="GIM45771.1"/>
    </source>
</evidence>
<dbReference type="EMBL" id="BOQE01000001">
    <property type="protein sequence ID" value="GIM45771.1"/>
    <property type="molecule type" value="Genomic_DNA"/>
</dbReference>
<dbReference type="AlphaFoldDB" id="A0AAV4LD84"/>
<accession>A0AAV4LD84</accession>
<reference evidence="2" key="1">
    <citation type="journal article" date="2023" name="Int. J. Syst. Evol. Microbiol.">
        <title>Collibacillus ludicampi gen. nov., sp. nov., a new soil bacterium of the family Alicyclobacillaceae.</title>
        <authorList>
            <person name="Jojima T."/>
            <person name="Ioku Y."/>
            <person name="Fukuta Y."/>
            <person name="Shirasaka N."/>
            <person name="Matsumura Y."/>
            <person name="Mori M."/>
        </authorList>
    </citation>
    <scope>NUCLEOTIDE SEQUENCE</scope>
    <source>
        <strain evidence="2">TP075</strain>
    </source>
</reference>
<gene>
    <name evidence="2" type="ORF">DNHGIG_13200</name>
</gene>
<protein>
    <submittedName>
        <fullName evidence="2">Uncharacterized protein</fullName>
    </submittedName>
</protein>